<dbReference type="Pfam" id="PF14651">
    <property type="entry name" value="Lipocalin_7"/>
    <property type="match status" value="1"/>
</dbReference>
<dbReference type="AlphaFoldDB" id="A0A8K0EYT8"/>
<accession>A0A8K0EYT8</accession>
<name>A0A8K0EYT8_BRALA</name>
<dbReference type="EMBL" id="OV696693">
    <property type="protein sequence ID" value="CAH1271057.1"/>
    <property type="molecule type" value="Genomic_DNA"/>
</dbReference>
<reference evidence="1" key="1">
    <citation type="submission" date="2022-01" db="EMBL/GenBank/DDBJ databases">
        <authorList>
            <person name="Braso-Vives M."/>
        </authorList>
    </citation>
    <scope>NUCLEOTIDE SEQUENCE</scope>
</reference>
<keyword evidence="2" id="KW-1185">Reference proteome</keyword>
<dbReference type="Proteomes" id="UP000838412">
    <property type="component" value="Chromosome 8"/>
</dbReference>
<organism evidence="1 2">
    <name type="scientific">Branchiostoma lanceolatum</name>
    <name type="common">Common lancelet</name>
    <name type="synonym">Amphioxus lanceolatum</name>
    <dbReference type="NCBI Taxonomy" id="7740"/>
    <lineage>
        <taxon>Eukaryota</taxon>
        <taxon>Metazoa</taxon>
        <taxon>Chordata</taxon>
        <taxon>Cephalochordata</taxon>
        <taxon>Leptocardii</taxon>
        <taxon>Amphioxiformes</taxon>
        <taxon>Branchiostomatidae</taxon>
        <taxon>Branchiostoma</taxon>
    </lineage>
</organism>
<dbReference type="Gene3D" id="2.40.128.20">
    <property type="match status" value="1"/>
</dbReference>
<dbReference type="InterPro" id="IPR012674">
    <property type="entry name" value="Calycin"/>
</dbReference>
<sequence length="138" mass="15620">MPLDLETLSGTFKLCNKSDNLVQLLQKLGEPPQLIENLERVEMQLEIKVTGNNFTAKTTMMGMASVNTYTLGAECEEKGLQNRKVTCTIQGDALVSDYPNHDGKGLVVRRSRRFLDDNTVRTEYKVGDLEGWYDFKKI</sequence>
<protein>
    <submittedName>
        <fullName evidence="1">Hypp4548 protein</fullName>
    </submittedName>
</protein>
<dbReference type="CDD" id="cd00742">
    <property type="entry name" value="FABP"/>
    <property type="match status" value="1"/>
</dbReference>
<evidence type="ECO:0000313" key="1">
    <source>
        <dbReference type="EMBL" id="CAH1271057.1"/>
    </source>
</evidence>
<proteinExistence type="predicted"/>
<dbReference type="SUPFAM" id="SSF50814">
    <property type="entry name" value="Lipocalins"/>
    <property type="match status" value="1"/>
</dbReference>
<gene>
    <name evidence="1" type="primary">Hypp4548</name>
    <name evidence="1" type="ORF">BLAG_LOCUS23174</name>
</gene>
<evidence type="ECO:0000313" key="2">
    <source>
        <dbReference type="Proteomes" id="UP000838412"/>
    </source>
</evidence>
<dbReference type="OrthoDB" id="10356191at2759"/>